<dbReference type="InterPro" id="IPR000944">
    <property type="entry name" value="Tscrpt_reg_Rrf2"/>
</dbReference>
<evidence type="ECO:0000313" key="3">
    <source>
        <dbReference type="EMBL" id="SUU92272.1"/>
    </source>
</evidence>
<sequence length="136" mass="15456">MKLSTRSRYGLRAVCYLAENEDKGYIPVSEISEKLNLSENYLEQLVRLLKKENIVESSRGPKGGYKLTKNPDEVTAGEVIRVLEGDWNITGCYPDGHCEDKCNAYFAFYKIDEAINDTIDSITLNEIINNKVEVEK</sequence>
<dbReference type="OrthoDB" id="9808360at2"/>
<dbReference type="RefSeq" id="WP_101540048.1">
    <property type="nucleotide sequence ID" value="NZ_CALTZC010000010.1"/>
</dbReference>
<dbReference type="NCBIfam" id="TIGR00738">
    <property type="entry name" value="rrf2_super"/>
    <property type="match status" value="1"/>
</dbReference>
<gene>
    <name evidence="3" type="primary">cymR</name>
    <name evidence="2" type="ORF">CYJ34_03950</name>
    <name evidence="3" type="ORF">NCTC9810_00598</name>
</gene>
<keyword evidence="4" id="KW-1185">Reference proteome</keyword>
<evidence type="ECO:0000313" key="4">
    <source>
        <dbReference type="Proteomes" id="UP000234335"/>
    </source>
</evidence>
<organism evidence="2 4">
    <name type="scientific">Anaerococcus octavius</name>
    <dbReference type="NCBI Taxonomy" id="54007"/>
    <lineage>
        <taxon>Bacteria</taxon>
        <taxon>Bacillati</taxon>
        <taxon>Bacillota</taxon>
        <taxon>Tissierellia</taxon>
        <taxon>Tissierellales</taxon>
        <taxon>Peptoniphilaceae</taxon>
        <taxon>Anaerococcus</taxon>
    </lineage>
</organism>
<dbReference type="Pfam" id="PF02082">
    <property type="entry name" value="Rrf2"/>
    <property type="match status" value="1"/>
</dbReference>
<dbReference type="InterPro" id="IPR036388">
    <property type="entry name" value="WH-like_DNA-bd_sf"/>
</dbReference>
<dbReference type="GO" id="GO:0003677">
    <property type="term" value="F:DNA binding"/>
    <property type="evidence" value="ECO:0007669"/>
    <property type="project" value="UniProtKB-KW"/>
</dbReference>
<evidence type="ECO:0000313" key="5">
    <source>
        <dbReference type="Proteomes" id="UP000255124"/>
    </source>
</evidence>
<dbReference type="GO" id="GO:0003700">
    <property type="term" value="F:DNA-binding transcription factor activity"/>
    <property type="evidence" value="ECO:0007669"/>
    <property type="project" value="TreeGrafter"/>
</dbReference>
<dbReference type="PROSITE" id="PS51197">
    <property type="entry name" value="HTH_RRF2_2"/>
    <property type="match status" value="1"/>
</dbReference>
<dbReference type="Gene3D" id="1.10.10.10">
    <property type="entry name" value="Winged helix-like DNA-binding domain superfamily/Winged helix DNA-binding domain"/>
    <property type="match status" value="1"/>
</dbReference>
<dbReference type="AlphaFoldDB" id="A0A2I1MA46"/>
<dbReference type="EMBL" id="PKGS01000002">
    <property type="protein sequence ID" value="PKZ16949.1"/>
    <property type="molecule type" value="Genomic_DNA"/>
</dbReference>
<dbReference type="Proteomes" id="UP000234335">
    <property type="component" value="Unassembled WGS sequence"/>
</dbReference>
<dbReference type="CDD" id="cd00090">
    <property type="entry name" value="HTH_ARSR"/>
    <property type="match status" value="1"/>
</dbReference>
<dbReference type="InterPro" id="IPR011991">
    <property type="entry name" value="ArsR-like_HTH"/>
</dbReference>
<dbReference type="EMBL" id="UFTA01000002">
    <property type="protein sequence ID" value="SUU92272.1"/>
    <property type="molecule type" value="Genomic_DNA"/>
</dbReference>
<evidence type="ECO:0000256" key="1">
    <source>
        <dbReference type="ARBA" id="ARBA00023125"/>
    </source>
</evidence>
<dbReference type="InterPro" id="IPR036390">
    <property type="entry name" value="WH_DNA-bd_sf"/>
</dbReference>
<proteinExistence type="predicted"/>
<keyword evidence="1" id="KW-0238">DNA-binding</keyword>
<dbReference type="PANTHER" id="PTHR33221:SF5">
    <property type="entry name" value="HTH-TYPE TRANSCRIPTIONAL REGULATOR ISCR"/>
    <property type="match status" value="1"/>
</dbReference>
<dbReference type="PANTHER" id="PTHR33221">
    <property type="entry name" value="WINGED HELIX-TURN-HELIX TRANSCRIPTIONAL REGULATOR, RRF2 FAMILY"/>
    <property type="match status" value="1"/>
</dbReference>
<reference evidence="3 5" key="2">
    <citation type="submission" date="2018-06" db="EMBL/GenBank/DDBJ databases">
        <authorList>
            <consortium name="Pathogen Informatics"/>
            <person name="Doyle S."/>
        </authorList>
    </citation>
    <scope>NUCLEOTIDE SEQUENCE [LARGE SCALE GENOMIC DNA]</scope>
    <source>
        <strain evidence="3 5">NCTC9810</strain>
    </source>
</reference>
<accession>A0A2I1MA46</accession>
<dbReference type="Proteomes" id="UP000255124">
    <property type="component" value="Unassembled WGS sequence"/>
</dbReference>
<reference evidence="2 4" key="1">
    <citation type="submission" date="2017-12" db="EMBL/GenBank/DDBJ databases">
        <title>Phylogenetic diversity of female urinary microbiome.</title>
        <authorList>
            <person name="Thomas-White K."/>
            <person name="Wolfe A.J."/>
        </authorList>
    </citation>
    <scope>NUCLEOTIDE SEQUENCE [LARGE SCALE GENOMIC DNA]</scope>
    <source>
        <strain evidence="2 4">UMB0119</strain>
    </source>
</reference>
<name>A0A2I1MA46_9FIRM</name>
<evidence type="ECO:0000313" key="2">
    <source>
        <dbReference type="EMBL" id="PKZ16949.1"/>
    </source>
</evidence>
<protein>
    <submittedName>
        <fullName evidence="3">Cysteine metabolism repressor</fullName>
    </submittedName>
    <submittedName>
        <fullName evidence="2">Transcriptional regulator</fullName>
    </submittedName>
</protein>
<dbReference type="SUPFAM" id="SSF46785">
    <property type="entry name" value="Winged helix' DNA-binding domain"/>
    <property type="match status" value="1"/>
</dbReference>
<dbReference type="GO" id="GO:0005829">
    <property type="term" value="C:cytosol"/>
    <property type="evidence" value="ECO:0007669"/>
    <property type="project" value="TreeGrafter"/>
</dbReference>